<dbReference type="SUPFAM" id="SSF46785">
    <property type="entry name" value="Winged helix' DNA-binding domain"/>
    <property type="match status" value="1"/>
</dbReference>
<organism evidence="6 7">
    <name type="scientific">Conexibacter stalactiti</name>
    <dbReference type="NCBI Taxonomy" id="1940611"/>
    <lineage>
        <taxon>Bacteria</taxon>
        <taxon>Bacillati</taxon>
        <taxon>Actinomycetota</taxon>
        <taxon>Thermoleophilia</taxon>
        <taxon>Solirubrobacterales</taxon>
        <taxon>Conexibacteraceae</taxon>
        <taxon>Conexibacter</taxon>
    </lineage>
</organism>
<protein>
    <submittedName>
        <fullName evidence="6">LysR substrate-binding domain-containing protein</fullName>
    </submittedName>
</protein>
<evidence type="ECO:0000259" key="5">
    <source>
        <dbReference type="PROSITE" id="PS50931"/>
    </source>
</evidence>
<evidence type="ECO:0000256" key="1">
    <source>
        <dbReference type="ARBA" id="ARBA00009437"/>
    </source>
</evidence>
<dbReference type="InterPro" id="IPR005119">
    <property type="entry name" value="LysR_subst-bd"/>
</dbReference>
<dbReference type="PRINTS" id="PR00039">
    <property type="entry name" value="HTHLYSR"/>
</dbReference>
<keyword evidence="2" id="KW-0805">Transcription regulation</keyword>
<keyword evidence="7" id="KW-1185">Reference proteome</keyword>
<reference evidence="7" key="1">
    <citation type="submission" date="2023-07" db="EMBL/GenBank/DDBJ databases">
        <title>Conexibacter stalactiti sp. nov., isolated from stalactites in a lava cave and emended description of the genus Conexibacter.</title>
        <authorList>
            <person name="Lee S.D."/>
        </authorList>
    </citation>
    <scope>NUCLEOTIDE SEQUENCE [LARGE SCALE GENOMIC DNA]</scope>
    <source>
        <strain evidence="7">KCTC 39840</strain>
    </source>
</reference>
<name>A0ABU4HXK0_9ACTN</name>
<dbReference type="CDD" id="cd08414">
    <property type="entry name" value="PBP2_LTTR_aromatics_like"/>
    <property type="match status" value="1"/>
</dbReference>
<sequence length="295" mass="31784">MDVELRHLRYFVAVAEELSFTRAAERLHIAQPPLSTQIRALERELGVDLFDRSRRAIALTDAGEVLLGEARRLLVQVQQALAATTRAGTGEVGRLTVGFVPSASVGALPSRLKAFRARHPGVELFLRELPPDELVAALRTGALDLCILYLPFSDPGLEVLTVAREPLVAALPAEHPLAADGTPLPVAALRDEPFVVPARHHMPGLNARVMETCRRAGFEPRAVQDDVWLLQTTLGLVAAGIGVALVPASLEKLGRAGVAFRPLRDPGPDVELGALWRAEDSSAALRNFVAVLREG</sequence>
<evidence type="ECO:0000313" key="6">
    <source>
        <dbReference type="EMBL" id="MDW5596779.1"/>
    </source>
</evidence>
<dbReference type="EMBL" id="JAWSTH010000065">
    <property type="protein sequence ID" value="MDW5596779.1"/>
    <property type="molecule type" value="Genomic_DNA"/>
</dbReference>
<evidence type="ECO:0000313" key="7">
    <source>
        <dbReference type="Proteomes" id="UP001284601"/>
    </source>
</evidence>
<dbReference type="PROSITE" id="PS50931">
    <property type="entry name" value="HTH_LYSR"/>
    <property type="match status" value="1"/>
</dbReference>
<keyword evidence="3" id="KW-0238">DNA-binding</keyword>
<dbReference type="PANTHER" id="PTHR30346">
    <property type="entry name" value="TRANSCRIPTIONAL DUAL REGULATOR HCAR-RELATED"/>
    <property type="match status" value="1"/>
</dbReference>
<comment type="caution">
    <text evidence="6">The sequence shown here is derived from an EMBL/GenBank/DDBJ whole genome shotgun (WGS) entry which is preliminary data.</text>
</comment>
<feature type="domain" description="HTH lysR-type" evidence="5">
    <location>
        <begin position="3"/>
        <end position="60"/>
    </location>
</feature>
<evidence type="ECO:0000256" key="3">
    <source>
        <dbReference type="ARBA" id="ARBA00023125"/>
    </source>
</evidence>
<dbReference type="RefSeq" id="WP_318599216.1">
    <property type="nucleotide sequence ID" value="NZ_JAWSTH010000065.1"/>
</dbReference>
<dbReference type="InterPro" id="IPR000847">
    <property type="entry name" value="LysR_HTH_N"/>
</dbReference>
<dbReference type="PANTHER" id="PTHR30346:SF0">
    <property type="entry name" value="HCA OPERON TRANSCRIPTIONAL ACTIVATOR HCAR"/>
    <property type="match status" value="1"/>
</dbReference>
<dbReference type="Pfam" id="PF03466">
    <property type="entry name" value="LysR_substrate"/>
    <property type="match status" value="1"/>
</dbReference>
<proteinExistence type="inferred from homology"/>
<dbReference type="Gene3D" id="3.40.190.10">
    <property type="entry name" value="Periplasmic binding protein-like II"/>
    <property type="match status" value="2"/>
</dbReference>
<evidence type="ECO:0000256" key="2">
    <source>
        <dbReference type="ARBA" id="ARBA00023015"/>
    </source>
</evidence>
<dbReference type="Gene3D" id="1.10.10.10">
    <property type="entry name" value="Winged helix-like DNA-binding domain superfamily/Winged helix DNA-binding domain"/>
    <property type="match status" value="1"/>
</dbReference>
<gene>
    <name evidence="6" type="ORF">R7226_20705</name>
</gene>
<comment type="similarity">
    <text evidence="1">Belongs to the LysR transcriptional regulatory family.</text>
</comment>
<reference evidence="6 7" key="2">
    <citation type="submission" date="2023-10" db="EMBL/GenBank/DDBJ databases">
        <authorList>
            <person name="Han X.F."/>
        </authorList>
    </citation>
    <scope>NUCLEOTIDE SEQUENCE [LARGE SCALE GENOMIC DNA]</scope>
    <source>
        <strain evidence="6 7">KCTC 39840</strain>
    </source>
</reference>
<dbReference type="Pfam" id="PF00126">
    <property type="entry name" value="HTH_1"/>
    <property type="match status" value="1"/>
</dbReference>
<accession>A0ABU4HXK0</accession>
<dbReference type="SUPFAM" id="SSF53850">
    <property type="entry name" value="Periplasmic binding protein-like II"/>
    <property type="match status" value="1"/>
</dbReference>
<dbReference type="InterPro" id="IPR036388">
    <property type="entry name" value="WH-like_DNA-bd_sf"/>
</dbReference>
<dbReference type="InterPro" id="IPR036390">
    <property type="entry name" value="WH_DNA-bd_sf"/>
</dbReference>
<evidence type="ECO:0000256" key="4">
    <source>
        <dbReference type="ARBA" id="ARBA00023163"/>
    </source>
</evidence>
<keyword evidence="4" id="KW-0804">Transcription</keyword>
<dbReference type="Proteomes" id="UP001284601">
    <property type="component" value="Unassembled WGS sequence"/>
</dbReference>